<protein>
    <submittedName>
        <fullName evidence="1">Uncharacterized protein</fullName>
    </submittedName>
</protein>
<name>A0A2P6RVG9_ROSCH</name>
<dbReference type="Gramene" id="PRQ50427">
    <property type="protein sequence ID" value="PRQ50427"/>
    <property type="gene ID" value="RchiOBHm_Chr2g0133061"/>
</dbReference>
<reference evidence="1 2" key="1">
    <citation type="journal article" date="2018" name="Nat. Genet.">
        <title>The Rosa genome provides new insights in the design of modern roses.</title>
        <authorList>
            <person name="Bendahmane M."/>
        </authorList>
    </citation>
    <scope>NUCLEOTIDE SEQUENCE [LARGE SCALE GENOMIC DNA]</scope>
    <source>
        <strain evidence="2">cv. Old Blush</strain>
    </source>
</reference>
<dbReference type="Proteomes" id="UP000238479">
    <property type="component" value="Chromosome 2"/>
</dbReference>
<evidence type="ECO:0000313" key="1">
    <source>
        <dbReference type="EMBL" id="PRQ50427.1"/>
    </source>
</evidence>
<organism evidence="1 2">
    <name type="scientific">Rosa chinensis</name>
    <name type="common">China rose</name>
    <dbReference type="NCBI Taxonomy" id="74649"/>
    <lineage>
        <taxon>Eukaryota</taxon>
        <taxon>Viridiplantae</taxon>
        <taxon>Streptophyta</taxon>
        <taxon>Embryophyta</taxon>
        <taxon>Tracheophyta</taxon>
        <taxon>Spermatophyta</taxon>
        <taxon>Magnoliopsida</taxon>
        <taxon>eudicotyledons</taxon>
        <taxon>Gunneridae</taxon>
        <taxon>Pentapetalae</taxon>
        <taxon>rosids</taxon>
        <taxon>fabids</taxon>
        <taxon>Rosales</taxon>
        <taxon>Rosaceae</taxon>
        <taxon>Rosoideae</taxon>
        <taxon>Rosoideae incertae sedis</taxon>
        <taxon>Rosa</taxon>
    </lineage>
</organism>
<evidence type="ECO:0000313" key="2">
    <source>
        <dbReference type="Proteomes" id="UP000238479"/>
    </source>
</evidence>
<dbReference type="EMBL" id="PDCK01000040">
    <property type="protein sequence ID" value="PRQ50427.1"/>
    <property type="molecule type" value="Genomic_DNA"/>
</dbReference>
<dbReference type="AlphaFoldDB" id="A0A2P6RVG9"/>
<gene>
    <name evidence="1" type="ORF">RchiOBHm_Chr2g0133061</name>
</gene>
<keyword evidence="2" id="KW-1185">Reference proteome</keyword>
<comment type="caution">
    <text evidence="1">The sequence shown here is derived from an EMBL/GenBank/DDBJ whole genome shotgun (WGS) entry which is preliminary data.</text>
</comment>
<accession>A0A2P6RVG9</accession>
<sequence>MVVFGSWNCGRLQCCIFFHCYLTYFRSPTFIVSLFVELEYWTIALCYYVVVDCLLTC</sequence>
<proteinExistence type="predicted"/>